<dbReference type="EC" id="3.1.21.3" evidence="11"/>
<dbReference type="CDD" id="cd22332">
    <property type="entry name" value="HsdR_N"/>
    <property type="match status" value="1"/>
</dbReference>
<feature type="domain" description="Helicase ATP-binding" evidence="12">
    <location>
        <begin position="302"/>
        <end position="463"/>
    </location>
</feature>
<dbReference type="GO" id="GO:0004519">
    <property type="term" value="F:endonuclease activity"/>
    <property type="evidence" value="ECO:0007669"/>
    <property type="project" value="UniProtKB-KW"/>
</dbReference>
<dbReference type="Proteomes" id="UP000627166">
    <property type="component" value="Unassembled WGS sequence"/>
</dbReference>
<comment type="catalytic activity">
    <reaction evidence="1 11">
        <text>Endonucleolytic cleavage of DNA to give random double-stranded fragments with terminal 5'-phosphates, ATP is simultaneously hydrolyzed.</text>
        <dbReference type="EC" id="3.1.21.3"/>
    </reaction>
</comment>
<dbReference type="Pfam" id="PF11867">
    <property type="entry name" value="T1RH-like_C"/>
    <property type="match status" value="1"/>
</dbReference>
<dbReference type="InterPro" id="IPR051268">
    <property type="entry name" value="Type-I_R_enzyme_R_subunit"/>
</dbReference>
<evidence type="ECO:0000256" key="10">
    <source>
        <dbReference type="ARBA" id="ARBA00023125"/>
    </source>
</evidence>
<dbReference type="CDD" id="cd18030">
    <property type="entry name" value="DEXHc_RE_I_HsdR"/>
    <property type="match status" value="1"/>
</dbReference>
<name>A0ABR8YWM2_9CLOT</name>
<evidence type="ECO:0000256" key="2">
    <source>
        <dbReference type="ARBA" id="ARBA00008598"/>
    </source>
</evidence>
<keyword evidence="4" id="KW-0540">Nuclease</keyword>
<proteinExistence type="inferred from homology"/>
<evidence type="ECO:0000256" key="4">
    <source>
        <dbReference type="ARBA" id="ARBA00022722"/>
    </source>
</evidence>
<dbReference type="SMART" id="SM00487">
    <property type="entry name" value="DEXDc"/>
    <property type="match status" value="1"/>
</dbReference>
<dbReference type="InterPro" id="IPR014001">
    <property type="entry name" value="Helicase_ATP-bd"/>
</dbReference>
<dbReference type="NCBIfam" id="TIGR00348">
    <property type="entry name" value="hsdR"/>
    <property type="match status" value="1"/>
</dbReference>
<dbReference type="Pfam" id="PF18766">
    <property type="entry name" value="SWI2_SNF2"/>
    <property type="match status" value="1"/>
</dbReference>
<comment type="similarity">
    <text evidence="2 11">Belongs to the HsdR family.</text>
</comment>
<dbReference type="Pfam" id="PF22679">
    <property type="entry name" value="T1R_D3-like"/>
    <property type="match status" value="1"/>
</dbReference>
<keyword evidence="10 11" id="KW-0238">DNA-binding</keyword>
<dbReference type="InterPro" id="IPR007409">
    <property type="entry name" value="Restrct_endonuc_type1_HsdR_N"/>
</dbReference>
<dbReference type="Pfam" id="PF04313">
    <property type="entry name" value="HSDR_N"/>
    <property type="match status" value="1"/>
</dbReference>
<evidence type="ECO:0000256" key="1">
    <source>
        <dbReference type="ARBA" id="ARBA00000851"/>
    </source>
</evidence>
<dbReference type="Gene3D" id="3.90.1570.50">
    <property type="match status" value="1"/>
</dbReference>
<dbReference type="InterPro" id="IPR027417">
    <property type="entry name" value="P-loop_NTPase"/>
</dbReference>
<protein>
    <recommendedName>
        <fullName evidence="11">Type I restriction enzyme endonuclease subunit</fullName>
        <shortName evidence="11">R protein</shortName>
        <ecNumber evidence="11">3.1.21.3</ecNumber>
    </recommendedName>
    <alternativeName>
        <fullName evidence="11">Type-1 restriction enzyme R protein</fullName>
    </alternativeName>
</protein>
<evidence type="ECO:0000256" key="9">
    <source>
        <dbReference type="ARBA" id="ARBA00022840"/>
    </source>
</evidence>
<accession>A0ABR8YWM2</accession>
<evidence type="ECO:0000256" key="11">
    <source>
        <dbReference type="RuleBase" id="RU364115"/>
    </source>
</evidence>
<gene>
    <name evidence="13" type="ORF">H9637_16825</name>
</gene>
<evidence type="ECO:0000256" key="3">
    <source>
        <dbReference type="ARBA" id="ARBA00011296"/>
    </source>
</evidence>
<dbReference type="EMBL" id="JACSQB010000163">
    <property type="protein sequence ID" value="MBD8048673.1"/>
    <property type="molecule type" value="Genomic_DNA"/>
</dbReference>
<evidence type="ECO:0000256" key="6">
    <source>
        <dbReference type="ARBA" id="ARBA00022747"/>
    </source>
</evidence>
<comment type="function">
    <text evidence="11">Subunit R is required for both nuclease and ATPase activities, but not for modification.</text>
</comment>
<comment type="subunit">
    <text evidence="3 11">The type I restriction/modification system is composed of three polypeptides R, M and S.</text>
</comment>
<dbReference type="CDD" id="cd18800">
    <property type="entry name" value="SF2_C_EcoR124I-like"/>
    <property type="match status" value="1"/>
</dbReference>
<dbReference type="InterPro" id="IPR055180">
    <property type="entry name" value="HsdR_RecA-like_helicase_dom_2"/>
</dbReference>
<dbReference type="SUPFAM" id="SSF52540">
    <property type="entry name" value="P-loop containing nucleoside triphosphate hydrolases"/>
    <property type="match status" value="2"/>
</dbReference>
<reference evidence="13 14" key="1">
    <citation type="submission" date="2020-08" db="EMBL/GenBank/DDBJ databases">
        <title>A Genomic Blueprint of the Chicken Gut Microbiome.</title>
        <authorList>
            <person name="Gilroy R."/>
            <person name="Ravi A."/>
            <person name="Getino M."/>
            <person name="Pursley I."/>
            <person name="Horton D.L."/>
            <person name="Alikhan N.-F."/>
            <person name="Baker D."/>
            <person name="Gharbi K."/>
            <person name="Hall N."/>
            <person name="Watson M."/>
            <person name="Adriaenssens E.M."/>
            <person name="Foster-Nyarko E."/>
            <person name="Jarju S."/>
            <person name="Secka A."/>
            <person name="Antonio M."/>
            <person name="Oren A."/>
            <person name="Chaudhuri R."/>
            <person name="La Ragione R.M."/>
            <person name="Hildebrand F."/>
            <person name="Pallen M.J."/>
        </authorList>
    </citation>
    <scope>NUCLEOTIDE SEQUENCE [LARGE SCALE GENOMIC DNA]</scope>
    <source>
        <strain evidence="13 14">N37</strain>
    </source>
</reference>
<evidence type="ECO:0000313" key="14">
    <source>
        <dbReference type="Proteomes" id="UP000627166"/>
    </source>
</evidence>
<keyword evidence="5 11" id="KW-0547">Nucleotide-binding</keyword>
<evidence type="ECO:0000313" key="13">
    <source>
        <dbReference type="EMBL" id="MBD8048673.1"/>
    </source>
</evidence>
<keyword evidence="9 11" id="KW-0067">ATP-binding</keyword>
<dbReference type="PANTHER" id="PTHR30195:SF15">
    <property type="entry name" value="TYPE I RESTRICTION ENZYME HINDI ENDONUCLEASE SUBUNIT"/>
    <property type="match status" value="1"/>
</dbReference>
<dbReference type="InterPro" id="IPR021810">
    <property type="entry name" value="T1RH-like_C"/>
</dbReference>
<evidence type="ECO:0000256" key="7">
    <source>
        <dbReference type="ARBA" id="ARBA00022759"/>
    </source>
</evidence>
<keyword evidence="8 11" id="KW-0378">Hydrolase</keyword>
<dbReference type="Gene3D" id="3.40.50.300">
    <property type="entry name" value="P-loop containing nucleotide triphosphate hydrolases"/>
    <property type="match status" value="2"/>
</dbReference>
<dbReference type="PROSITE" id="PS51192">
    <property type="entry name" value="HELICASE_ATP_BIND_1"/>
    <property type="match status" value="1"/>
</dbReference>
<keyword evidence="14" id="KW-1185">Reference proteome</keyword>
<dbReference type="PANTHER" id="PTHR30195">
    <property type="entry name" value="TYPE I SITE-SPECIFIC DEOXYRIBONUCLEASE PROTEIN SUBUNIT M AND R"/>
    <property type="match status" value="1"/>
</dbReference>
<organism evidence="13 14">
    <name type="scientific">Clostridium faecium</name>
    <dbReference type="NCBI Taxonomy" id="2762223"/>
    <lineage>
        <taxon>Bacteria</taxon>
        <taxon>Bacillati</taxon>
        <taxon>Bacillota</taxon>
        <taxon>Clostridia</taxon>
        <taxon>Eubacteriales</taxon>
        <taxon>Clostridiaceae</taxon>
        <taxon>Clostridium</taxon>
    </lineage>
</organism>
<keyword evidence="6 11" id="KW-0680">Restriction system</keyword>
<comment type="caution">
    <text evidence="13">The sequence shown here is derived from an EMBL/GenBank/DDBJ whole genome shotgun (WGS) entry which is preliminary data.</text>
</comment>
<evidence type="ECO:0000256" key="8">
    <source>
        <dbReference type="ARBA" id="ARBA00022801"/>
    </source>
</evidence>
<dbReference type="InterPro" id="IPR004473">
    <property type="entry name" value="Restrct_endonuc_typeI_HsdR"/>
</dbReference>
<sequence length="1051" mass="122307">MRRAEAYDEMNISQIPALEVLNKIGYTIISPEKAEQMRGNLYNVVLKDILYERLTAINSFDFKGCTYKFSEKNIQQAILDIEEALTDGLIKTNEKIYDSLILGRSYPESLSEMDGTKSFNLNYIDWENPENNVFHVVEEFSVEREDGQGTVRPDIVTFINGIPFGVIECKKASISISQGISQMLRNQGKEYIPQLFKFVQIVMVTNKNETQYATTGTPKKFWSLWKEDKESIEYKWFEETLAETVTCRIPTVQDKNIISLFHPKRVIEIIRFFTLYDKNIKKIARYQQYFAIKEIIRTIVETDRNGNRQSGVIWHTQGSGKSLTMVMLSRYILSQFADIHPQVLVITDRIELDSQIHQTFNHSRLRAERAISGRHLVELINNNGADIITSLVHKFDTASKHQKPVKSKNIFVLIDESHRTQYGELNIKMKKVFPNACYLGFTGTPLMKKDKSTMKKFGGRMIHKYTIKDGVEDGAIVPLLYEGRLVEQTVNRNAIDKRIEMITRNLAEKQAEELKKKWSKFEAIASSEQRIRLIADDIYVHYTKFYKDTFAKAMLATASKFDAIRYKESFDEYGDLKTAIVISPPDQREGYDEVDEEPKDRVLKFWNKMMEAYSDPQKYEDHIKSEFIDGDELEILIVVDKLLTGFDAPRASILYVDKPMKEHTLLQAIARVNRLYEGKDFGLIVDYRGLIQELDSAMRTYSGAGLENFDGKDLEGALVDVISIVGKLRESYSNVVAIFKGIKNKQDKEEYELLLGDEALRNDFYNQLSNFGKYLGIALESEHVYNAIGEDDIKLYKREFKFYQELRASVKLRYSDTIDHKEYEAKMRNLMDTYIAAEDIIQITAPVDILNEKEFEDELMRLGSPRAKADAIRTRMTKRISEKWDENPAYYKKFSERIEEIIEQYKEKRISELEYLEKMRNVMNDFRKGYSGTTYPEKIKHNIHAQAFYGVVKEVLEDERYYEAGVTELVAEDGPIYNYEGILADIAMEVDVIIERHCKVDWHDNPDVHKKISQEIDELLYLVKKKHFPKMTFDQIDTMIENIKTVALRRY</sequence>
<evidence type="ECO:0000256" key="5">
    <source>
        <dbReference type="ARBA" id="ARBA00022741"/>
    </source>
</evidence>
<evidence type="ECO:0000259" key="12">
    <source>
        <dbReference type="PROSITE" id="PS51192"/>
    </source>
</evidence>
<keyword evidence="7 13" id="KW-0255">Endonuclease</keyword>
<dbReference type="RefSeq" id="WP_191741612.1">
    <property type="nucleotide sequence ID" value="NZ_JACSQB010000163.1"/>
</dbReference>
<dbReference type="InterPro" id="IPR040980">
    <property type="entry name" value="SWI2_SNF2"/>
</dbReference>